<feature type="region of interest" description="Disordered" evidence="1">
    <location>
        <begin position="1"/>
        <end position="44"/>
    </location>
</feature>
<keyword evidence="2" id="KW-0808">Transferase</keyword>
<keyword evidence="3" id="KW-1185">Reference proteome</keyword>
<proteinExistence type="predicted"/>
<dbReference type="GO" id="GO:0003964">
    <property type="term" value="F:RNA-directed DNA polymerase activity"/>
    <property type="evidence" value="ECO:0007669"/>
    <property type="project" value="UniProtKB-KW"/>
</dbReference>
<feature type="compositionally biased region" description="Basic and acidic residues" evidence="1">
    <location>
        <begin position="17"/>
        <end position="28"/>
    </location>
</feature>
<feature type="compositionally biased region" description="Polar residues" evidence="1">
    <location>
        <begin position="326"/>
        <end position="342"/>
    </location>
</feature>
<keyword evidence="2" id="KW-0548">Nucleotidyltransferase</keyword>
<dbReference type="PANTHER" id="PTHR34427:SF5">
    <property type="entry name" value="DUF4283 DOMAIN-CONTAINING PROTEIN"/>
    <property type="match status" value="1"/>
</dbReference>
<evidence type="ECO:0000256" key="1">
    <source>
        <dbReference type="SAM" id="MobiDB-lite"/>
    </source>
</evidence>
<feature type="compositionally biased region" description="Polar residues" evidence="1">
    <location>
        <begin position="32"/>
        <end position="44"/>
    </location>
</feature>
<reference evidence="2" key="2">
    <citation type="submission" date="2022-01" db="EMBL/GenBank/DDBJ databases">
        <authorList>
            <person name="Yamashiro T."/>
            <person name="Shiraishi A."/>
            <person name="Satake H."/>
            <person name="Nakayama K."/>
        </authorList>
    </citation>
    <scope>NUCLEOTIDE SEQUENCE</scope>
</reference>
<accession>A0ABQ5IXC6</accession>
<gene>
    <name evidence="2" type="ORF">Tco_1113952</name>
</gene>
<dbReference type="PANTHER" id="PTHR34427">
    <property type="entry name" value="DUF4283 DOMAIN PROTEIN"/>
    <property type="match status" value="1"/>
</dbReference>
<dbReference type="EMBL" id="BQNB010021171">
    <property type="protein sequence ID" value="GJU03614.1"/>
    <property type="molecule type" value="Genomic_DNA"/>
</dbReference>
<feature type="region of interest" description="Disordered" evidence="1">
    <location>
        <begin position="361"/>
        <end position="401"/>
    </location>
</feature>
<name>A0ABQ5IXC6_9ASTR</name>
<protein>
    <submittedName>
        <fullName evidence="2">RNA-directed DNA polymerase, eukaryota</fullName>
    </submittedName>
</protein>
<evidence type="ECO:0000313" key="2">
    <source>
        <dbReference type="EMBL" id="GJU03614.1"/>
    </source>
</evidence>
<feature type="compositionally biased region" description="Basic and acidic residues" evidence="1">
    <location>
        <begin position="287"/>
        <end position="299"/>
    </location>
</feature>
<evidence type="ECO:0000313" key="3">
    <source>
        <dbReference type="Proteomes" id="UP001151760"/>
    </source>
</evidence>
<feature type="region of interest" description="Disordered" evidence="1">
    <location>
        <begin position="322"/>
        <end position="344"/>
    </location>
</feature>
<reference evidence="2" key="1">
    <citation type="journal article" date="2022" name="Int. J. Mol. Sci.">
        <title>Draft Genome of Tanacetum Coccineum: Genomic Comparison of Closely Related Tanacetum-Family Plants.</title>
        <authorList>
            <person name="Yamashiro T."/>
            <person name="Shiraishi A."/>
            <person name="Nakayama K."/>
            <person name="Satake H."/>
        </authorList>
    </citation>
    <scope>NUCLEOTIDE SEQUENCE</scope>
</reference>
<sequence>MADVRSTAGGRNSFGDGARKDGGGRRGDATALSPTRLPSNNHLHSKLSTNNQLSMLYAYLFPLSNKCPTHSFCKQVSSKPVGASSYAATLKGNYNSHPLVDPMPAIVLEESCLVSRDFDNFVMGEIKDFSAINNLRVLLANEGFLNVKLAYIGGLWVMIELDSTSTKEKFMQHVGVASWFARLCNAQEDFVSRERIVWVDIEGVPLRAWSQSTFKKIGAKWGEVMKLEENKEDMFARKRICIKTSREDNILERFKITVRGKIYMIRAKELFMWSPIFKEPANTGYNSDKDADVGDHEINDNGNDYRNLEEESDIEAVSDTVFGDSIDNNTGEQEHSNLSATKEGSYDPFNIYDLLNKQQVEDNKSDNSISHPPGFTPVNVEDSKHRDRQEGSASSKSRTSEFCSRVVEEAQAVDDNPSPVPNAINKRSKTGGSILDLLDELIKVGNTMGYSLDGCAKDLENIIGLQGECDVPI</sequence>
<dbReference type="Proteomes" id="UP001151760">
    <property type="component" value="Unassembled WGS sequence"/>
</dbReference>
<comment type="caution">
    <text evidence="2">The sequence shown here is derived from an EMBL/GenBank/DDBJ whole genome shotgun (WGS) entry which is preliminary data.</text>
</comment>
<feature type="region of interest" description="Disordered" evidence="1">
    <location>
        <begin position="285"/>
        <end position="305"/>
    </location>
</feature>
<feature type="compositionally biased region" description="Basic and acidic residues" evidence="1">
    <location>
        <begin position="381"/>
        <end position="390"/>
    </location>
</feature>
<feature type="compositionally biased region" description="Polar residues" evidence="1">
    <location>
        <begin position="391"/>
        <end position="401"/>
    </location>
</feature>
<keyword evidence="2" id="KW-0695">RNA-directed DNA polymerase</keyword>
<organism evidence="2 3">
    <name type="scientific">Tanacetum coccineum</name>
    <dbReference type="NCBI Taxonomy" id="301880"/>
    <lineage>
        <taxon>Eukaryota</taxon>
        <taxon>Viridiplantae</taxon>
        <taxon>Streptophyta</taxon>
        <taxon>Embryophyta</taxon>
        <taxon>Tracheophyta</taxon>
        <taxon>Spermatophyta</taxon>
        <taxon>Magnoliopsida</taxon>
        <taxon>eudicotyledons</taxon>
        <taxon>Gunneridae</taxon>
        <taxon>Pentapetalae</taxon>
        <taxon>asterids</taxon>
        <taxon>campanulids</taxon>
        <taxon>Asterales</taxon>
        <taxon>Asteraceae</taxon>
        <taxon>Asteroideae</taxon>
        <taxon>Anthemideae</taxon>
        <taxon>Anthemidinae</taxon>
        <taxon>Tanacetum</taxon>
    </lineage>
</organism>